<gene>
    <name evidence="3" type="ORF">KFL01_01150</name>
</gene>
<reference evidence="3 4" key="1">
    <citation type="submission" date="2019-07" db="EMBL/GenBank/DDBJ databases">
        <title>Whole genome shotgun sequence of Kocuria flava NBRC 107626.</title>
        <authorList>
            <person name="Hosoyama A."/>
            <person name="Uohara A."/>
            <person name="Ohji S."/>
            <person name="Ichikawa N."/>
        </authorList>
    </citation>
    <scope>NUCLEOTIDE SEQUENCE [LARGE SCALE GENOMIC DNA]</scope>
    <source>
        <strain evidence="3 4">NBRC 107626</strain>
    </source>
</reference>
<name>A0ABQ0X4T2_9MICC</name>
<dbReference type="Proteomes" id="UP000321155">
    <property type="component" value="Unassembled WGS sequence"/>
</dbReference>
<evidence type="ECO:0000256" key="1">
    <source>
        <dbReference type="SAM" id="MobiDB-lite"/>
    </source>
</evidence>
<sequence>MARPRPAAGPARPASRRARPCRAPSPCAPLRRVPSRRAPSRRTPADGAPLRRARSHRARSEAGAVTAETAVLLPALVLLLAVLLAAAAAGVDLIRYEEAARASARAAARGESTAVVRTTALRLAGDGAAVAVARDARTTTVTVSGPAPGVLGQWGGWRLSAEASAATETAPPAGSPGG</sequence>
<feature type="transmembrane region" description="Helical" evidence="2">
    <location>
        <begin position="71"/>
        <end position="94"/>
    </location>
</feature>
<evidence type="ECO:0008006" key="5">
    <source>
        <dbReference type="Google" id="ProtNLM"/>
    </source>
</evidence>
<keyword evidence="4" id="KW-1185">Reference proteome</keyword>
<feature type="compositionally biased region" description="Low complexity" evidence="1">
    <location>
        <begin position="21"/>
        <end position="32"/>
    </location>
</feature>
<proteinExistence type="predicted"/>
<dbReference type="InterPro" id="IPR049790">
    <property type="entry name" value="Rv3655c/TadE"/>
</dbReference>
<feature type="compositionally biased region" description="Low complexity" evidence="1">
    <location>
        <begin position="1"/>
        <end position="13"/>
    </location>
</feature>
<evidence type="ECO:0000313" key="3">
    <source>
        <dbReference type="EMBL" id="GEO90809.1"/>
    </source>
</evidence>
<accession>A0ABQ0X4T2</accession>
<evidence type="ECO:0000256" key="2">
    <source>
        <dbReference type="SAM" id="Phobius"/>
    </source>
</evidence>
<keyword evidence="2" id="KW-1133">Transmembrane helix</keyword>
<feature type="region of interest" description="Disordered" evidence="1">
    <location>
        <begin position="1"/>
        <end position="61"/>
    </location>
</feature>
<comment type="caution">
    <text evidence="3">The sequence shown here is derived from an EMBL/GenBank/DDBJ whole genome shotgun (WGS) entry which is preliminary data.</text>
</comment>
<protein>
    <recommendedName>
        <fullName evidence="5">Pilus assembly protein TadE</fullName>
    </recommendedName>
</protein>
<dbReference type="EMBL" id="BJZR01000002">
    <property type="protein sequence ID" value="GEO90809.1"/>
    <property type="molecule type" value="Genomic_DNA"/>
</dbReference>
<dbReference type="NCBIfam" id="NF041390">
    <property type="entry name" value="TadE_Rv3655c"/>
    <property type="match status" value="1"/>
</dbReference>
<keyword evidence="2" id="KW-0812">Transmembrane</keyword>
<organism evidence="3 4">
    <name type="scientific">Kocuria flava</name>
    <dbReference type="NCBI Taxonomy" id="446860"/>
    <lineage>
        <taxon>Bacteria</taxon>
        <taxon>Bacillati</taxon>
        <taxon>Actinomycetota</taxon>
        <taxon>Actinomycetes</taxon>
        <taxon>Micrococcales</taxon>
        <taxon>Micrococcaceae</taxon>
        <taxon>Kocuria</taxon>
    </lineage>
</organism>
<keyword evidence="2" id="KW-0472">Membrane</keyword>
<evidence type="ECO:0000313" key="4">
    <source>
        <dbReference type="Proteomes" id="UP000321155"/>
    </source>
</evidence>